<protein>
    <submittedName>
        <fullName evidence="1">Uncharacterized protein</fullName>
    </submittedName>
</protein>
<comment type="caution">
    <text evidence="1">The sequence shown here is derived from an EMBL/GenBank/DDBJ whole genome shotgun (WGS) entry which is preliminary data.</text>
</comment>
<evidence type="ECO:0000313" key="2">
    <source>
        <dbReference type="Proteomes" id="UP000827872"/>
    </source>
</evidence>
<sequence length="119" mass="13007">MSHHHVALGQAAGFTRSYRRILKCGSALLPVLGIKSLSPICHHLLDRLRCEFSVVEVGGWMHPNLTKGFGMIGPKDFLSHFDFAFVSNNLFTNASKSSYAIVVPAESAGLWGQARDHAT</sequence>
<gene>
    <name evidence="1" type="ORF">K3G42_011722</name>
</gene>
<accession>A0ACB8GAC0</accession>
<keyword evidence="2" id="KW-1185">Reference proteome</keyword>
<dbReference type="Proteomes" id="UP000827872">
    <property type="component" value="Linkage Group LG01"/>
</dbReference>
<evidence type="ECO:0000313" key="1">
    <source>
        <dbReference type="EMBL" id="KAH8016080.1"/>
    </source>
</evidence>
<dbReference type="EMBL" id="CM037614">
    <property type="protein sequence ID" value="KAH8016080.1"/>
    <property type="molecule type" value="Genomic_DNA"/>
</dbReference>
<reference evidence="1" key="1">
    <citation type="submission" date="2021-08" db="EMBL/GenBank/DDBJ databases">
        <title>The first chromosome-level gecko genome reveals the dynamic sex chromosomes of Neotropical dwarf geckos (Sphaerodactylidae: Sphaerodactylus).</title>
        <authorList>
            <person name="Pinto B.J."/>
            <person name="Keating S.E."/>
            <person name="Gamble T."/>
        </authorList>
    </citation>
    <scope>NUCLEOTIDE SEQUENCE</scope>
    <source>
        <strain evidence="1">TG3544</strain>
    </source>
</reference>
<proteinExistence type="predicted"/>
<name>A0ACB8GAC0_9SAUR</name>
<organism evidence="1 2">
    <name type="scientific">Sphaerodactylus townsendi</name>
    <dbReference type="NCBI Taxonomy" id="933632"/>
    <lineage>
        <taxon>Eukaryota</taxon>
        <taxon>Metazoa</taxon>
        <taxon>Chordata</taxon>
        <taxon>Craniata</taxon>
        <taxon>Vertebrata</taxon>
        <taxon>Euteleostomi</taxon>
        <taxon>Lepidosauria</taxon>
        <taxon>Squamata</taxon>
        <taxon>Bifurcata</taxon>
        <taxon>Gekkota</taxon>
        <taxon>Sphaerodactylidae</taxon>
        <taxon>Sphaerodactylus</taxon>
    </lineage>
</organism>